<dbReference type="PROSITE" id="PS50003">
    <property type="entry name" value="PH_DOMAIN"/>
    <property type="match status" value="1"/>
</dbReference>
<dbReference type="PANTHER" id="PTHR11566:SF54">
    <property type="entry name" value="DYNAMIN-3"/>
    <property type="match status" value="1"/>
</dbReference>
<evidence type="ECO:0000256" key="1">
    <source>
        <dbReference type="SAM" id="MobiDB-lite"/>
    </source>
</evidence>
<dbReference type="GO" id="GO:0031623">
    <property type="term" value="P:receptor internalization"/>
    <property type="evidence" value="ECO:0007669"/>
    <property type="project" value="TreeGrafter"/>
</dbReference>
<dbReference type="PROSITE" id="PS51388">
    <property type="entry name" value="GED"/>
    <property type="match status" value="1"/>
</dbReference>
<dbReference type="Bgee" id="ENSNBRG00000023724">
    <property type="expression patterns" value="Expressed in testis and 7 other cell types or tissues"/>
</dbReference>
<sequence>MKGGAKEYWFILSAENLSWFKDDKEKEKKYMLPLDNLKLRDVEKGFMSSKYVFAIFNTELRNVYKDYKCLELACNSQEELDSWKASLLRAGVYPEKVDEQGNGPPENFSDPQLERQVETISNLVDSYMGIIYKTVRDLMPKTMMHVMINSVKEFISSELLAQLYALGECSALMDESPEQQQHRVEVLQKHAALKEALAAIGEISTSTCTTPLPPPVDSSWIKPSSLPKTAASGKPGIRSHAPPVPRVPSAGPKSSPNGSRQHTSQQNRTPALVPR</sequence>
<dbReference type="Pfam" id="PF02212">
    <property type="entry name" value="GED"/>
    <property type="match status" value="1"/>
</dbReference>
<dbReference type="CDD" id="cd01256">
    <property type="entry name" value="PH_dynamin"/>
    <property type="match status" value="1"/>
</dbReference>
<organism evidence="4 5">
    <name type="scientific">Neolamprologus brichardi</name>
    <name type="common">Fairy cichlid</name>
    <name type="synonym">Lamprologus brichardi</name>
    <dbReference type="NCBI Taxonomy" id="32507"/>
    <lineage>
        <taxon>Eukaryota</taxon>
        <taxon>Metazoa</taxon>
        <taxon>Chordata</taxon>
        <taxon>Craniata</taxon>
        <taxon>Vertebrata</taxon>
        <taxon>Euteleostomi</taxon>
        <taxon>Actinopterygii</taxon>
        <taxon>Neopterygii</taxon>
        <taxon>Teleostei</taxon>
        <taxon>Neoteleostei</taxon>
        <taxon>Acanthomorphata</taxon>
        <taxon>Ovalentaria</taxon>
        <taxon>Cichlomorphae</taxon>
        <taxon>Cichliformes</taxon>
        <taxon>Cichlidae</taxon>
        <taxon>African cichlids</taxon>
        <taxon>Pseudocrenilabrinae</taxon>
        <taxon>Lamprologini</taxon>
        <taxon>Neolamprologus</taxon>
    </lineage>
</organism>
<protein>
    <recommendedName>
        <fullName evidence="6">Dynamin GTPase</fullName>
    </recommendedName>
</protein>
<dbReference type="Proteomes" id="UP000261580">
    <property type="component" value="Unassembled WGS sequence"/>
</dbReference>
<dbReference type="GO" id="GO:0008017">
    <property type="term" value="F:microtubule binding"/>
    <property type="evidence" value="ECO:0007669"/>
    <property type="project" value="TreeGrafter"/>
</dbReference>
<dbReference type="Pfam" id="PF00169">
    <property type="entry name" value="PH"/>
    <property type="match status" value="1"/>
</dbReference>
<dbReference type="GO" id="GO:0005737">
    <property type="term" value="C:cytoplasm"/>
    <property type="evidence" value="ECO:0007669"/>
    <property type="project" value="TreeGrafter"/>
</dbReference>
<feature type="domain" description="PH" evidence="2">
    <location>
        <begin position="1"/>
        <end position="92"/>
    </location>
</feature>
<proteinExistence type="predicted"/>
<dbReference type="InterPro" id="IPR001849">
    <property type="entry name" value="PH_domain"/>
</dbReference>
<dbReference type="Gene3D" id="2.30.29.30">
    <property type="entry name" value="Pleckstrin-homology domain (PH domain)/Phosphotyrosine-binding domain (PTB)"/>
    <property type="match status" value="1"/>
</dbReference>
<dbReference type="Ensembl" id="ENSNBRT00000032034.1">
    <property type="protein sequence ID" value="ENSNBRP00000031243.1"/>
    <property type="gene ID" value="ENSNBRG00000023724.1"/>
</dbReference>
<dbReference type="PANTHER" id="PTHR11566">
    <property type="entry name" value="DYNAMIN"/>
    <property type="match status" value="1"/>
</dbReference>
<dbReference type="OMA" id="WIPEARS"/>
<dbReference type="GO" id="GO:0005874">
    <property type="term" value="C:microtubule"/>
    <property type="evidence" value="ECO:0007669"/>
    <property type="project" value="TreeGrafter"/>
</dbReference>
<evidence type="ECO:0000313" key="5">
    <source>
        <dbReference type="Proteomes" id="UP000261580"/>
    </source>
</evidence>
<evidence type="ECO:0000313" key="4">
    <source>
        <dbReference type="Ensembl" id="ENSNBRP00000031243.1"/>
    </source>
</evidence>
<dbReference type="InterPro" id="IPR011993">
    <property type="entry name" value="PH-like_dom_sf"/>
</dbReference>
<dbReference type="SMART" id="SM00302">
    <property type="entry name" value="GED"/>
    <property type="match status" value="1"/>
</dbReference>
<feature type="domain" description="GED" evidence="3">
    <location>
        <begin position="117"/>
        <end position="208"/>
    </location>
</feature>
<dbReference type="InterPro" id="IPR022812">
    <property type="entry name" value="Dynamin"/>
</dbReference>
<dbReference type="GO" id="GO:0005525">
    <property type="term" value="F:GTP binding"/>
    <property type="evidence" value="ECO:0007669"/>
    <property type="project" value="UniProtKB-KW"/>
</dbReference>
<dbReference type="InterPro" id="IPR003130">
    <property type="entry name" value="GED"/>
</dbReference>
<evidence type="ECO:0008006" key="6">
    <source>
        <dbReference type="Google" id="ProtNLM"/>
    </source>
</evidence>
<dbReference type="STRING" id="32507.ENSNBRP00000031243"/>
<feature type="region of interest" description="Disordered" evidence="1">
    <location>
        <begin position="205"/>
        <end position="275"/>
    </location>
</feature>
<dbReference type="GO" id="GO:0098793">
    <property type="term" value="C:presynapse"/>
    <property type="evidence" value="ECO:0007669"/>
    <property type="project" value="GOC"/>
</dbReference>
<reference evidence="4" key="1">
    <citation type="submission" date="2025-08" db="UniProtKB">
        <authorList>
            <consortium name="Ensembl"/>
        </authorList>
    </citation>
    <scope>IDENTIFICATION</scope>
</reference>
<reference evidence="4" key="2">
    <citation type="submission" date="2025-09" db="UniProtKB">
        <authorList>
            <consortium name="Ensembl"/>
        </authorList>
    </citation>
    <scope>IDENTIFICATION</scope>
</reference>
<evidence type="ECO:0000259" key="3">
    <source>
        <dbReference type="PROSITE" id="PS51388"/>
    </source>
</evidence>
<dbReference type="InterPro" id="IPR020850">
    <property type="entry name" value="GED_dom"/>
</dbReference>
<name>A0A3Q4IAB9_NEOBR</name>
<dbReference type="SUPFAM" id="SSF50729">
    <property type="entry name" value="PH domain-like"/>
    <property type="match status" value="1"/>
</dbReference>
<dbReference type="GO" id="GO:0005886">
    <property type="term" value="C:plasma membrane"/>
    <property type="evidence" value="ECO:0007669"/>
    <property type="project" value="TreeGrafter"/>
</dbReference>
<dbReference type="AlphaFoldDB" id="A0A3Q4IAB9"/>
<evidence type="ECO:0000259" key="2">
    <source>
        <dbReference type="PROSITE" id="PS50003"/>
    </source>
</evidence>
<feature type="compositionally biased region" description="Polar residues" evidence="1">
    <location>
        <begin position="252"/>
        <end position="269"/>
    </location>
</feature>
<keyword evidence="5" id="KW-1185">Reference proteome</keyword>
<dbReference type="GO" id="GO:0016185">
    <property type="term" value="P:synaptic vesicle budding from presynaptic endocytic zone membrane"/>
    <property type="evidence" value="ECO:0007669"/>
    <property type="project" value="TreeGrafter"/>
</dbReference>
<dbReference type="GO" id="GO:0003924">
    <property type="term" value="F:GTPase activity"/>
    <property type="evidence" value="ECO:0007669"/>
    <property type="project" value="InterPro"/>
</dbReference>
<accession>A0A3Q4IAB9</accession>
<dbReference type="Gene3D" id="1.20.120.1240">
    <property type="entry name" value="Dynamin, middle domain"/>
    <property type="match status" value="1"/>
</dbReference>
<dbReference type="GeneTree" id="ENSGT00940000158056"/>